<comment type="caution">
    <text evidence="1">The sequence shown here is derived from an EMBL/GenBank/DDBJ whole genome shotgun (WGS) entry which is preliminary data.</text>
</comment>
<name>A0AAE1PK60_9EUCA</name>
<protein>
    <submittedName>
        <fullName evidence="1">Uncharacterized protein</fullName>
    </submittedName>
</protein>
<dbReference type="AlphaFoldDB" id="A0AAE1PK60"/>
<proteinExistence type="predicted"/>
<dbReference type="Proteomes" id="UP001292094">
    <property type="component" value="Unassembled WGS sequence"/>
</dbReference>
<organism evidence="1 2">
    <name type="scientific">Petrolisthes manimaculis</name>
    <dbReference type="NCBI Taxonomy" id="1843537"/>
    <lineage>
        <taxon>Eukaryota</taxon>
        <taxon>Metazoa</taxon>
        <taxon>Ecdysozoa</taxon>
        <taxon>Arthropoda</taxon>
        <taxon>Crustacea</taxon>
        <taxon>Multicrustacea</taxon>
        <taxon>Malacostraca</taxon>
        <taxon>Eumalacostraca</taxon>
        <taxon>Eucarida</taxon>
        <taxon>Decapoda</taxon>
        <taxon>Pleocyemata</taxon>
        <taxon>Anomura</taxon>
        <taxon>Galatheoidea</taxon>
        <taxon>Porcellanidae</taxon>
        <taxon>Petrolisthes</taxon>
    </lineage>
</organism>
<evidence type="ECO:0000313" key="1">
    <source>
        <dbReference type="EMBL" id="KAK4310170.1"/>
    </source>
</evidence>
<keyword evidence="2" id="KW-1185">Reference proteome</keyword>
<reference evidence="1" key="1">
    <citation type="submission" date="2023-11" db="EMBL/GenBank/DDBJ databases">
        <title>Genome assemblies of two species of porcelain crab, Petrolisthes cinctipes and Petrolisthes manimaculis (Anomura: Porcellanidae).</title>
        <authorList>
            <person name="Angst P."/>
        </authorList>
    </citation>
    <scope>NUCLEOTIDE SEQUENCE</scope>
    <source>
        <strain evidence="1">PB745_02</strain>
        <tissue evidence="1">Gill</tissue>
    </source>
</reference>
<gene>
    <name evidence="1" type="ORF">Pmani_018246</name>
</gene>
<evidence type="ECO:0000313" key="2">
    <source>
        <dbReference type="Proteomes" id="UP001292094"/>
    </source>
</evidence>
<accession>A0AAE1PK60</accession>
<dbReference type="EMBL" id="JAWZYT010001665">
    <property type="protein sequence ID" value="KAK4310170.1"/>
    <property type="molecule type" value="Genomic_DNA"/>
</dbReference>
<sequence length="71" mass="8098">MYCAVKCMCSEVQKESRTTTIQQVWAAYQVRPRGGRIRFLTACLPAHEDGGHVHTPMAVREEYMDTSRHGD</sequence>